<dbReference type="Proteomes" id="UP000248014">
    <property type="component" value="Unassembled WGS sequence"/>
</dbReference>
<gene>
    <name evidence="2" type="ORF">C7451_10612</name>
</gene>
<dbReference type="InterPro" id="IPR051043">
    <property type="entry name" value="Sulfatase_Mod_Factor_Kinase"/>
</dbReference>
<protein>
    <submittedName>
        <fullName evidence="2">Formylglycine-generating enzyme required for sulfatase activity</fullName>
    </submittedName>
</protein>
<reference evidence="2 3" key="1">
    <citation type="submission" date="2018-05" db="EMBL/GenBank/DDBJ databases">
        <title>Genomic Encyclopedia of Type Strains, Phase IV (KMG-IV): sequencing the most valuable type-strain genomes for metagenomic binning, comparative biology and taxonomic classification.</title>
        <authorList>
            <person name="Goeker M."/>
        </authorList>
    </citation>
    <scope>NUCLEOTIDE SEQUENCE [LARGE SCALE GENOMIC DNA]</scope>
    <source>
        <strain evidence="2 3">DSM 3183</strain>
    </source>
</reference>
<dbReference type="EMBL" id="QJJM01000006">
    <property type="protein sequence ID" value="PXW75851.1"/>
    <property type="molecule type" value="Genomic_DNA"/>
</dbReference>
<organism evidence="2 3">
    <name type="scientific">Blastomonas natatoria</name>
    <dbReference type="NCBI Taxonomy" id="34015"/>
    <lineage>
        <taxon>Bacteria</taxon>
        <taxon>Pseudomonadati</taxon>
        <taxon>Pseudomonadota</taxon>
        <taxon>Alphaproteobacteria</taxon>
        <taxon>Sphingomonadales</taxon>
        <taxon>Sphingomonadaceae</taxon>
        <taxon>Blastomonas</taxon>
    </lineage>
</organism>
<dbReference type="AlphaFoldDB" id="A0A2V3V4I5"/>
<dbReference type="Gene3D" id="3.90.1580.10">
    <property type="entry name" value="paralog of FGE (formylglycine-generating enzyme)"/>
    <property type="match status" value="1"/>
</dbReference>
<keyword evidence="3" id="KW-1185">Reference proteome</keyword>
<dbReference type="InterPro" id="IPR042095">
    <property type="entry name" value="SUMF_sf"/>
</dbReference>
<dbReference type="GO" id="GO:0120147">
    <property type="term" value="F:formylglycine-generating oxidase activity"/>
    <property type="evidence" value="ECO:0007669"/>
    <property type="project" value="TreeGrafter"/>
</dbReference>
<dbReference type="PANTHER" id="PTHR23150:SF19">
    <property type="entry name" value="FORMYLGLYCINE-GENERATING ENZYME"/>
    <property type="match status" value="1"/>
</dbReference>
<dbReference type="PROSITE" id="PS51257">
    <property type="entry name" value="PROKAR_LIPOPROTEIN"/>
    <property type="match status" value="1"/>
</dbReference>
<evidence type="ECO:0000313" key="2">
    <source>
        <dbReference type="EMBL" id="PXW75851.1"/>
    </source>
</evidence>
<dbReference type="RefSeq" id="WP_167398484.1">
    <property type="nucleotide sequence ID" value="NZ_QJJM01000006.1"/>
</dbReference>
<feature type="domain" description="Sulfatase-modifying factor enzyme-like" evidence="1">
    <location>
        <begin position="45"/>
        <end position="299"/>
    </location>
</feature>
<dbReference type="InterPro" id="IPR005532">
    <property type="entry name" value="SUMF_dom"/>
</dbReference>
<proteinExistence type="predicted"/>
<evidence type="ECO:0000259" key="1">
    <source>
        <dbReference type="Pfam" id="PF03781"/>
    </source>
</evidence>
<evidence type="ECO:0000313" key="3">
    <source>
        <dbReference type="Proteomes" id="UP000248014"/>
    </source>
</evidence>
<name>A0A2V3V4I5_9SPHN</name>
<comment type="caution">
    <text evidence="2">The sequence shown here is derived from an EMBL/GenBank/DDBJ whole genome shotgun (WGS) entry which is preliminary data.</text>
</comment>
<accession>A0A2V3V4I5</accession>
<dbReference type="InterPro" id="IPR016187">
    <property type="entry name" value="CTDL_fold"/>
</dbReference>
<dbReference type="PANTHER" id="PTHR23150">
    <property type="entry name" value="SULFATASE MODIFYING FACTOR 1, 2"/>
    <property type="match status" value="1"/>
</dbReference>
<dbReference type="Pfam" id="PF03781">
    <property type="entry name" value="FGE-sulfatase"/>
    <property type="match status" value="1"/>
</dbReference>
<sequence>MPRASWFPGIALVYVIAGCGPQAVPENAPKQVASRECPAAIEQGRFVALPSGSYLKGADRLYPEERPSVRLQVEGFAIQAHEVTNDQFAAFVRATGYVTEAERAATSDDPAAGSAVFMRDGRGMNGRWLLRKGATWRAPEGKGSNIAGKGRHPVVHVTLADARAYASWAGGRLPSEEEWEYAASSGLPDPANRFSGAVDDQGQPRANHWQGVFPVRDEGKDGFSGTAPAGCFSADRNGVHDLIGNVWEWTDSPADDARMIIKGGSWLCAANFCARYRPAARQPQESDFSSNHIGFRIIRDGAAPAPGTKR</sequence>
<dbReference type="SUPFAM" id="SSF56436">
    <property type="entry name" value="C-type lectin-like"/>
    <property type="match status" value="1"/>
</dbReference>